<dbReference type="SUPFAM" id="SSF88713">
    <property type="entry name" value="Glycoside hydrolase/deacetylase"/>
    <property type="match status" value="1"/>
</dbReference>
<evidence type="ECO:0000313" key="4">
    <source>
        <dbReference type="EMBL" id="GAA0871503.1"/>
    </source>
</evidence>
<dbReference type="EMBL" id="BAAAFG010000002">
    <property type="protein sequence ID" value="GAA0871503.1"/>
    <property type="molecule type" value="Genomic_DNA"/>
</dbReference>
<dbReference type="PROSITE" id="PS51677">
    <property type="entry name" value="NODB"/>
    <property type="match status" value="1"/>
</dbReference>
<name>A0ABN1MEF4_9FLAO</name>
<sequence>MKLYTSKTPTFIRYLYPERLWRVETAKKELYLTFDDGPIPKITPWVLGQLEQYNAKATFFCIGENARKYAEILQHVIDRGHRIGNHTQHHLNGWKTRHKTYLQDVKDAEAYLPLGEEKLFRPPYGKMTSAQANKVKDQDYKIVMYDVVSGDFDASISQLKCYSNVIRKAQNGSIIVFHDSLKAEKHLRYTLPKILRYYNDLGFRFKSL</sequence>
<dbReference type="InterPro" id="IPR011330">
    <property type="entry name" value="Glyco_hydro/deAcase_b/a-brl"/>
</dbReference>
<keyword evidence="5" id="KW-1185">Reference proteome</keyword>
<dbReference type="Pfam" id="PF01522">
    <property type="entry name" value="Polysacc_deac_1"/>
    <property type="match status" value="1"/>
</dbReference>
<dbReference type="PANTHER" id="PTHR10587">
    <property type="entry name" value="GLYCOSYL TRANSFERASE-RELATED"/>
    <property type="match status" value="1"/>
</dbReference>
<evidence type="ECO:0000313" key="5">
    <source>
        <dbReference type="Proteomes" id="UP001500507"/>
    </source>
</evidence>
<evidence type="ECO:0000259" key="3">
    <source>
        <dbReference type="PROSITE" id="PS51677"/>
    </source>
</evidence>
<comment type="caution">
    <text evidence="4">The sequence shown here is derived from an EMBL/GenBank/DDBJ whole genome shotgun (WGS) entry which is preliminary data.</text>
</comment>
<keyword evidence="2" id="KW-0378">Hydrolase</keyword>
<dbReference type="PANTHER" id="PTHR10587:SF133">
    <property type="entry name" value="CHITIN DEACETYLASE 1-RELATED"/>
    <property type="match status" value="1"/>
</dbReference>
<feature type="domain" description="NodB homology" evidence="3">
    <location>
        <begin position="28"/>
        <end position="206"/>
    </location>
</feature>
<gene>
    <name evidence="4" type="ORF">GCM10009117_06490</name>
</gene>
<proteinExistence type="predicted"/>
<protein>
    <submittedName>
        <fullName evidence="4">Polysaccharide deacetylase family protein</fullName>
    </submittedName>
</protein>
<evidence type="ECO:0000256" key="2">
    <source>
        <dbReference type="ARBA" id="ARBA00022801"/>
    </source>
</evidence>
<dbReference type="Gene3D" id="3.20.20.370">
    <property type="entry name" value="Glycoside hydrolase/deacetylase"/>
    <property type="match status" value="1"/>
</dbReference>
<evidence type="ECO:0000256" key="1">
    <source>
        <dbReference type="ARBA" id="ARBA00022723"/>
    </source>
</evidence>
<keyword evidence="1" id="KW-0479">Metal-binding</keyword>
<reference evidence="4 5" key="1">
    <citation type="journal article" date="2019" name="Int. J. Syst. Evol. Microbiol.">
        <title>The Global Catalogue of Microorganisms (GCM) 10K type strain sequencing project: providing services to taxonomists for standard genome sequencing and annotation.</title>
        <authorList>
            <consortium name="The Broad Institute Genomics Platform"/>
            <consortium name="The Broad Institute Genome Sequencing Center for Infectious Disease"/>
            <person name="Wu L."/>
            <person name="Ma J."/>
        </authorList>
    </citation>
    <scope>NUCLEOTIDE SEQUENCE [LARGE SCALE GENOMIC DNA]</scope>
    <source>
        <strain evidence="4 5">JCM 16082</strain>
    </source>
</reference>
<dbReference type="CDD" id="cd10917">
    <property type="entry name" value="CE4_NodB_like_6s_7s"/>
    <property type="match status" value="1"/>
</dbReference>
<organism evidence="4 5">
    <name type="scientific">Gangjinia marincola</name>
    <dbReference type="NCBI Taxonomy" id="578463"/>
    <lineage>
        <taxon>Bacteria</taxon>
        <taxon>Pseudomonadati</taxon>
        <taxon>Bacteroidota</taxon>
        <taxon>Flavobacteriia</taxon>
        <taxon>Flavobacteriales</taxon>
        <taxon>Flavobacteriaceae</taxon>
        <taxon>Gangjinia</taxon>
    </lineage>
</organism>
<accession>A0ABN1MEF4</accession>
<dbReference type="InterPro" id="IPR002509">
    <property type="entry name" value="NODB_dom"/>
</dbReference>
<dbReference type="Proteomes" id="UP001500507">
    <property type="component" value="Unassembled WGS sequence"/>
</dbReference>
<dbReference type="InterPro" id="IPR050248">
    <property type="entry name" value="Polysacc_deacetylase_ArnD"/>
</dbReference>
<dbReference type="RefSeq" id="WP_343763792.1">
    <property type="nucleotide sequence ID" value="NZ_BAAAFG010000002.1"/>
</dbReference>